<dbReference type="AlphaFoldDB" id="A0A9N8HHG6"/>
<gene>
    <name evidence="2" type="ORF">SEMRO_447_G144900.1</name>
</gene>
<proteinExistence type="predicted"/>
<keyword evidence="3" id="KW-1185">Reference proteome</keyword>
<sequence>MNELNLLLNVQPFLAGDLATDLAYPVTTERGKMRRLKMPPFRSVPPFRSASLRIACHFASFTSAYSASTLTNTMSSSNSKRKRVAKDVAPDEEEQLEEEESSDDDSTAASEIAAKLKAHISSPTRRTPERKCKKNPAVITGLESVKKTLTKPPSAVKAPKGGRGKGKNGKGKPVTSTKKKRNKNGDVKNEDGATPQRHLTDYPYFNPHITEADAEKQVEEIQSKAKPPPADGSAAAKSNNNNLAMASKISRPPGTKQAKKDYAMAQAISAAEAQKNQHFASLARSQQLLAESVNNRNNIKTHSKLAELFLKAGKMNDFEFHLDKATQLQTDFEAKMKAQEEAEAKANAKADAPKKPPAQVVVNEEDSDASSISNGKPTD</sequence>
<name>A0A9N8HHG6_9STRA</name>
<feature type="compositionally biased region" description="Basic residues" evidence="1">
    <location>
        <begin position="160"/>
        <end position="170"/>
    </location>
</feature>
<accession>A0A9N8HHG6</accession>
<evidence type="ECO:0000256" key="1">
    <source>
        <dbReference type="SAM" id="MobiDB-lite"/>
    </source>
</evidence>
<feature type="compositionally biased region" description="Polar residues" evidence="1">
    <location>
        <begin position="369"/>
        <end position="379"/>
    </location>
</feature>
<evidence type="ECO:0000313" key="3">
    <source>
        <dbReference type="Proteomes" id="UP001153069"/>
    </source>
</evidence>
<feature type="compositionally biased region" description="Basic and acidic residues" evidence="1">
    <location>
        <begin position="336"/>
        <end position="354"/>
    </location>
</feature>
<organism evidence="2 3">
    <name type="scientific">Seminavis robusta</name>
    <dbReference type="NCBI Taxonomy" id="568900"/>
    <lineage>
        <taxon>Eukaryota</taxon>
        <taxon>Sar</taxon>
        <taxon>Stramenopiles</taxon>
        <taxon>Ochrophyta</taxon>
        <taxon>Bacillariophyta</taxon>
        <taxon>Bacillariophyceae</taxon>
        <taxon>Bacillariophycidae</taxon>
        <taxon>Naviculales</taxon>
        <taxon>Naviculaceae</taxon>
        <taxon>Seminavis</taxon>
    </lineage>
</organism>
<dbReference type="EMBL" id="CAICTM010000446">
    <property type="protein sequence ID" value="CAB9510673.1"/>
    <property type="molecule type" value="Genomic_DNA"/>
</dbReference>
<feature type="compositionally biased region" description="Low complexity" evidence="1">
    <location>
        <begin position="231"/>
        <end position="247"/>
    </location>
</feature>
<evidence type="ECO:0000313" key="2">
    <source>
        <dbReference type="EMBL" id="CAB9510673.1"/>
    </source>
</evidence>
<feature type="compositionally biased region" description="Low complexity" evidence="1">
    <location>
        <begin position="69"/>
        <end position="78"/>
    </location>
</feature>
<feature type="region of interest" description="Disordered" evidence="1">
    <location>
        <begin position="69"/>
        <end position="261"/>
    </location>
</feature>
<dbReference type="Proteomes" id="UP001153069">
    <property type="component" value="Unassembled WGS sequence"/>
</dbReference>
<reference evidence="2" key="1">
    <citation type="submission" date="2020-06" db="EMBL/GenBank/DDBJ databases">
        <authorList>
            <consortium name="Plant Systems Biology data submission"/>
        </authorList>
    </citation>
    <scope>NUCLEOTIDE SEQUENCE</scope>
    <source>
        <strain evidence="2">D6</strain>
    </source>
</reference>
<feature type="region of interest" description="Disordered" evidence="1">
    <location>
        <begin position="336"/>
        <end position="379"/>
    </location>
</feature>
<feature type="compositionally biased region" description="Acidic residues" evidence="1">
    <location>
        <begin position="90"/>
        <end position="106"/>
    </location>
</feature>
<feature type="compositionally biased region" description="Basic and acidic residues" evidence="1">
    <location>
        <begin position="210"/>
        <end position="223"/>
    </location>
</feature>
<protein>
    <submittedName>
        <fullName evidence="2">Uncharacterized protein</fullName>
    </submittedName>
</protein>
<comment type="caution">
    <text evidence="2">The sequence shown here is derived from an EMBL/GenBank/DDBJ whole genome shotgun (WGS) entry which is preliminary data.</text>
</comment>